<dbReference type="AlphaFoldDB" id="A0A154P937"/>
<organism evidence="2 3">
    <name type="scientific">Dufourea novaeangliae</name>
    <name type="common">Sweat bee</name>
    <dbReference type="NCBI Taxonomy" id="178035"/>
    <lineage>
        <taxon>Eukaryota</taxon>
        <taxon>Metazoa</taxon>
        <taxon>Ecdysozoa</taxon>
        <taxon>Arthropoda</taxon>
        <taxon>Hexapoda</taxon>
        <taxon>Insecta</taxon>
        <taxon>Pterygota</taxon>
        <taxon>Neoptera</taxon>
        <taxon>Endopterygota</taxon>
        <taxon>Hymenoptera</taxon>
        <taxon>Apocrita</taxon>
        <taxon>Aculeata</taxon>
        <taxon>Apoidea</taxon>
        <taxon>Anthophila</taxon>
        <taxon>Halictidae</taxon>
        <taxon>Rophitinae</taxon>
        <taxon>Dufourea</taxon>
    </lineage>
</organism>
<evidence type="ECO:0000256" key="1">
    <source>
        <dbReference type="SAM" id="MobiDB-lite"/>
    </source>
</evidence>
<name>A0A154P937_DUFNO</name>
<evidence type="ECO:0000313" key="2">
    <source>
        <dbReference type="EMBL" id="KZC08425.1"/>
    </source>
</evidence>
<sequence length="291" mass="32856">MTDKVTHLGRRAPGKSDGEEINRDKRRRSSLSGGQEQGPLADTFESRANRTRRKISFPYPTISKRSFPSFSESLFTNQETTATKILVVIGQRLSQRFESRCAYQRYQLAVVGFPRSSWNLVWICGRDLAGRESAAEIKTVSWLKRLAYTFAPTDSWTIASKEEDPRDYRNRDYRGNDSLGYLTVIAEPGNKNHSMYLCRLLEFNFPNFATTGSVETVSMNTDDRWDAARRVPDNRSIATVLPHFANYPTTVREPRPVWRTTPSGATSAAAVLHAEDLWFPEDDGGGGAPFT</sequence>
<feature type="region of interest" description="Disordered" evidence="1">
    <location>
        <begin position="1"/>
        <end position="45"/>
    </location>
</feature>
<protein>
    <submittedName>
        <fullName evidence="2">Uncharacterized protein</fullName>
    </submittedName>
</protein>
<proteinExistence type="predicted"/>
<dbReference type="EMBL" id="KQ434846">
    <property type="protein sequence ID" value="KZC08425.1"/>
    <property type="molecule type" value="Genomic_DNA"/>
</dbReference>
<accession>A0A154P937</accession>
<keyword evidence="3" id="KW-1185">Reference proteome</keyword>
<dbReference type="Proteomes" id="UP000076502">
    <property type="component" value="Unassembled WGS sequence"/>
</dbReference>
<reference evidence="2 3" key="1">
    <citation type="submission" date="2015-07" db="EMBL/GenBank/DDBJ databases">
        <title>The genome of Dufourea novaeangliae.</title>
        <authorList>
            <person name="Pan H."/>
            <person name="Kapheim K."/>
        </authorList>
    </citation>
    <scope>NUCLEOTIDE SEQUENCE [LARGE SCALE GENOMIC DNA]</scope>
    <source>
        <strain evidence="2">0120121106</strain>
        <tissue evidence="2">Whole body</tissue>
    </source>
</reference>
<evidence type="ECO:0000313" key="3">
    <source>
        <dbReference type="Proteomes" id="UP000076502"/>
    </source>
</evidence>
<feature type="compositionally biased region" description="Basic and acidic residues" evidence="1">
    <location>
        <begin position="14"/>
        <end position="23"/>
    </location>
</feature>
<gene>
    <name evidence="2" type="ORF">WN55_09329</name>
</gene>